<comment type="caution">
    <text evidence="1">The sequence shown here is derived from an EMBL/GenBank/DDBJ whole genome shotgun (WGS) entry which is preliminary data.</text>
</comment>
<proteinExistence type="predicted"/>
<gene>
    <name evidence="1" type="ORF">EZS28_033371</name>
</gene>
<dbReference type="EMBL" id="SNRW01014781">
    <property type="protein sequence ID" value="KAA6371102.1"/>
    <property type="molecule type" value="Genomic_DNA"/>
</dbReference>
<sequence length="237" mass="28030">MMNYNDSKKGTAQAMKTIITDKTIRINEQNQPKRIAENVMIIIYVTNADMPVQLDTDDRRHLICACKTIHQVSENHKEDVEYFNELSQSYTQKFYENLMKFLLERDISQFNPTLIPMTEAKKQLINVSRSPVDDVIMEHYDQFKQGIPIALANQFKTQNWLLKTYKNAMVHKCEEQRIYINGLRTRVYVLNTDQQSYNDKMMNEEDTEMSNENYQKHKKTIEDNGLIEQVVQETKDE</sequence>
<evidence type="ECO:0000313" key="2">
    <source>
        <dbReference type="Proteomes" id="UP000324800"/>
    </source>
</evidence>
<dbReference type="Proteomes" id="UP000324800">
    <property type="component" value="Unassembled WGS sequence"/>
</dbReference>
<accession>A0A5J4UM16</accession>
<reference evidence="1 2" key="1">
    <citation type="submission" date="2019-03" db="EMBL/GenBank/DDBJ databases">
        <title>Single cell metagenomics reveals metabolic interactions within the superorganism composed of flagellate Streblomastix strix and complex community of Bacteroidetes bacteria on its surface.</title>
        <authorList>
            <person name="Treitli S.C."/>
            <person name="Kolisko M."/>
            <person name="Husnik F."/>
            <person name="Keeling P."/>
            <person name="Hampl V."/>
        </authorList>
    </citation>
    <scope>NUCLEOTIDE SEQUENCE [LARGE SCALE GENOMIC DNA]</scope>
    <source>
        <strain evidence="1">ST1C</strain>
    </source>
</reference>
<organism evidence="1 2">
    <name type="scientific">Streblomastix strix</name>
    <dbReference type="NCBI Taxonomy" id="222440"/>
    <lineage>
        <taxon>Eukaryota</taxon>
        <taxon>Metamonada</taxon>
        <taxon>Preaxostyla</taxon>
        <taxon>Oxymonadida</taxon>
        <taxon>Streblomastigidae</taxon>
        <taxon>Streblomastix</taxon>
    </lineage>
</organism>
<evidence type="ECO:0000313" key="1">
    <source>
        <dbReference type="EMBL" id="KAA6371102.1"/>
    </source>
</evidence>
<protein>
    <submittedName>
        <fullName evidence="1">Uncharacterized protein</fullName>
    </submittedName>
</protein>
<dbReference type="AlphaFoldDB" id="A0A5J4UM16"/>
<name>A0A5J4UM16_9EUKA</name>